<dbReference type="AlphaFoldDB" id="A0A0K0XES7"/>
<dbReference type="InterPro" id="IPR032675">
    <property type="entry name" value="LRR_dom_sf"/>
</dbReference>
<dbReference type="SUPFAM" id="SSF52058">
    <property type="entry name" value="L domain-like"/>
    <property type="match status" value="1"/>
</dbReference>
<dbReference type="PANTHER" id="PTHR12904">
    <property type="match status" value="1"/>
</dbReference>
<gene>
    <name evidence="1" type="ORF">AFA91_32690</name>
</gene>
<dbReference type="PANTHER" id="PTHR12904:SF23">
    <property type="entry name" value="PROTEIN ZER-1 HOMOLOG"/>
    <property type="match status" value="1"/>
</dbReference>
<accession>A0A0K0XES7</accession>
<dbReference type="RefSeq" id="WP_049748331.1">
    <property type="nucleotide sequence ID" value="NZ_CP012150.1"/>
</dbReference>
<dbReference type="EMBL" id="CP012150">
    <property type="protein sequence ID" value="AKS35886.1"/>
    <property type="molecule type" value="Genomic_DNA"/>
</dbReference>
<dbReference type="KEGG" id="mgo:AFA91_32690"/>
<evidence type="ECO:0008006" key="3">
    <source>
        <dbReference type="Google" id="ProtNLM"/>
    </source>
</evidence>
<name>A0A0K0XES7_MYCGD</name>
<dbReference type="Proteomes" id="UP000062255">
    <property type="component" value="Chromosome"/>
</dbReference>
<protein>
    <recommendedName>
        <fullName evidence="3">Leucine-rich repeat domain-containing protein</fullName>
    </recommendedName>
</protein>
<proteinExistence type="predicted"/>
<sequence length="336" mass="37518">MSDTGVPQSTPALTRGLVLEAPITPEDLPPVGPPLQTVVVNADYGRRRPRPHEWELLADYMRPHPHLELEVRFTNKKKPWDLEFLAPFGHLRKLWIEGITPESMDGLRHVPQLRSLILFDEDKRRSLDVLSQLTELRSLVIAGHSRELDVLATLPNLRSVSLRGVKRDNLEFLGDAPRLGTLDLNYGRIDDLSALPAFPNLQIFGMNYTKPADLTPISSCVRLVQLTLGHMPLSVFPDLSTLTELIAVEAIELKGLEDLSPLAGAPNVRHITVASRTLHPDAFAVLANHPTLEYLSVSLKNDTLSRQPYATLGIPHDVNHHYDKILAELAHQIDDI</sequence>
<dbReference type="InterPro" id="IPR051341">
    <property type="entry name" value="Zyg-11_UBL_adapter"/>
</dbReference>
<dbReference type="PATRIC" id="fig|134601.6.peg.6766"/>
<evidence type="ECO:0000313" key="1">
    <source>
        <dbReference type="EMBL" id="AKS35886.1"/>
    </source>
</evidence>
<organism evidence="1 2">
    <name type="scientific">Mycolicibacterium goodii</name>
    <name type="common">Mycobacterium goodii</name>
    <dbReference type="NCBI Taxonomy" id="134601"/>
    <lineage>
        <taxon>Bacteria</taxon>
        <taxon>Bacillati</taxon>
        <taxon>Actinomycetota</taxon>
        <taxon>Actinomycetes</taxon>
        <taxon>Mycobacteriales</taxon>
        <taxon>Mycobacteriaceae</taxon>
        <taxon>Mycolicibacterium</taxon>
    </lineage>
</organism>
<reference evidence="1 2" key="1">
    <citation type="submission" date="2015-07" db="EMBL/GenBank/DDBJ databases">
        <title>Complete genome sequence of Mycobacterium goodii X7B, a facultative thermophilic biodesulfurizing bacterium.</title>
        <authorList>
            <person name="Yu B."/>
            <person name="Li F."/>
            <person name="Xu P."/>
        </authorList>
    </citation>
    <scope>NUCLEOTIDE SEQUENCE [LARGE SCALE GENOMIC DNA]</scope>
    <source>
        <strain evidence="1 2">X7B</strain>
    </source>
</reference>
<evidence type="ECO:0000313" key="2">
    <source>
        <dbReference type="Proteomes" id="UP000062255"/>
    </source>
</evidence>
<dbReference type="Gene3D" id="3.80.10.10">
    <property type="entry name" value="Ribonuclease Inhibitor"/>
    <property type="match status" value="1"/>
</dbReference>
<dbReference type="OrthoDB" id="4605093at2"/>